<evidence type="ECO:0000313" key="4">
    <source>
        <dbReference type="Proteomes" id="UP000659654"/>
    </source>
</evidence>
<dbReference type="GO" id="GO:0016485">
    <property type="term" value="P:protein processing"/>
    <property type="evidence" value="ECO:0007669"/>
    <property type="project" value="TreeGrafter"/>
</dbReference>
<dbReference type="InterPro" id="IPR000718">
    <property type="entry name" value="Peptidase_M13"/>
</dbReference>
<dbReference type="InterPro" id="IPR024079">
    <property type="entry name" value="MetalloPept_cat_dom_sf"/>
</dbReference>
<dbReference type="AlphaFoldDB" id="A0A7I8XN36"/>
<dbReference type="PROSITE" id="PS51885">
    <property type="entry name" value="NEPRILYSIN"/>
    <property type="match status" value="1"/>
</dbReference>
<dbReference type="SMR" id="A0A7I8XN36"/>
<feature type="signal peptide" evidence="1">
    <location>
        <begin position="1"/>
        <end position="17"/>
    </location>
</feature>
<dbReference type="EMBL" id="CAJFDI010000005">
    <property type="protein sequence ID" value="CAD5230858.1"/>
    <property type="molecule type" value="Genomic_DNA"/>
</dbReference>
<dbReference type="Proteomes" id="UP000659654">
    <property type="component" value="Unassembled WGS sequence"/>
</dbReference>
<accession>A0A7I8XN36</accession>
<dbReference type="Gene3D" id="3.40.390.10">
    <property type="entry name" value="Collagenase (Catalytic Domain)"/>
    <property type="match status" value="1"/>
</dbReference>
<dbReference type="GO" id="GO:0005886">
    <property type="term" value="C:plasma membrane"/>
    <property type="evidence" value="ECO:0007669"/>
    <property type="project" value="TreeGrafter"/>
</dbReference>
<dbReference type="EMBL" id="CAJFCV020000005">
    <property type="protein sequence ID" value="CAG9121938.1"/>
    <property type="molecule type" value="Genomic_DNA"/>
</dbReference>
<organism evidence="3 4">
    <name type="scientific">Bursaphelenchus xylophilus</name>
    <name type="common">Pinewood nematode worm</name>
    <name type="synonym">Aphelenchoides xylophilus</name>
    <dbReference type="NCBI Taxonomy" id="6326"/>
    <lineage>
        <taxon>Eukaryota</taxon>
        <taxon>Metazoa</taxon>
        <taxon>Ecdysozoa</taxon>
        <taxon>Nematoda</taxon>
        <taxon>Chromadorea</taxon>
        <taxon>Rhabditida</taxon>
        <taxon>Tylenchina</taxon>
        <taxon>Tylenchomorpha</taxon>
        <taxon>Aphelenchoidea</taxon>
        <taxon>Aphelenchoididae</taxon>
        <taxon>Bursaphelenchus</taxon>
    </lineage>
</organism>
<reference evidence="3" key="1">
    <citation type="submission" date="2020-09" db="EMBL/GenBank/DDBJ databases">
        <authorList>
            <person name="Kikuchi T."/>
        </authorList>
    </citation>
    <scope>NUCLEOTIDE SEQUENCE</scope>
    <source>
        <strain evidence="3">Ka4C1</strain>
    </source>
</reference>
<evidence type="ECO:0000313" key="3">
    <source>
        <dbReference type="EMBL" id="CAD5230858.1"/>
    </source>
</evidence>
<evidence type="ECO:0000256" key="1">
    <source>
        <dbReference type="SAM" id="SignalP"/>
    </source>
</evidence>
<proteinExistence type="predicted"/>
<feature type="domain" description="Peptidase M13 C-terminal" evidence="2">
    <location>
        <begin position="415"/>
        <end position="587"/>
    </location>
</feature>
<dbReference type="SUPFAM" id="SSF55486">
    <property type="entry name" value="Metalloproteases ('zincins'), catalytic domain"/>
    <property type="match status" value="1"/>
</dbReference>
<dbReference type="Proteomes" id="UP000582659">
    <property type="component" value="Unassembled WGS sequence"/>
</dbReference>
<sequence>MLMTLIFLVLFFTAINADVYDDKIAFMESIIDNTAHPCNDFWQYAGGKNKSKFLEEQEAFMIIDLMTDDSVDSYLQSVRDIRTVYQKCANGEIKFPEYSLAEKAQFAASRLKDLNFPIQKDDDVVKDEAKFHTAVARLYGALFEIGSYVIESMEMTSHGGAWKFVRPHPTYYRRREIWDAYCAVATCRTSTLPRKNTFKFQYSFAKDPQSFANTAFGTEINISDLKILTPFYAGGDEALRPIAYAAFLNELLETVMFEENYQFTTCEKLISDSFPLHLNKLILDKMKKNRTVYNQWKEQFFTYTVLILNEAKSFVATSNVIENTDNVMGEMLRILEQNRFAFFDQNLFSDDLFEGVTNEMELDHPRSSRFVNNLRVLLKYDKLYEHKSQRFMAKTGTQSAHLFPSMANFYDFGYFLFPLFDPSFPAVLALSSMGTMVGHEIAHTFIRMTEKSEAFSENRRCLLKLYADKCKPGDPNICVDPMHTYNENFADQLGTLWAYTAFKRLESRQNSGEFPKTPALGKLTNDQIFFLNFAQTFHFFDDWENYDPNFFHAPASVRIWAALANLPAFANAFECPGKSVYNPDFRCPMFVVETVPDKRLNQPVD</sequence>
<dbReference type="PANTHER" id="PTHR11733">
    <property type="entry name" value="ZINC METALLOPROTEASE FAMILY M13 NEPRILYSIN-RELATED"/>
    <property type="match status" value="1"/>
</dbReference>
<gene>
    <name evidence="3" type="ORF">BXYJ_LOCUS11191</name>
</gene>
<dbReference type="InterPro" id="IPR018497">
    <property type="entry name" value="Peptidase_M13_C"/>
</dbReference>
<evidence type="ECO:0000259" key="2">
    <source>
        <dbReference type="Pfam" id="PF01431"/>
    </source>
</evidence>
<keyword evidence="4" id="KW-1185">Reference proteome</keyword>
<keyword evidence="1" id="KW-0732">Signal</keyword>
<dbReference type="GO" id="GO:0004222">
    <property type="term" value="F:metalloendopeptidase activity"/>
    <property type="evidence" value="ECO:0007669"/>
    <property type="project" value="InterPro"/>
</dbReference>
<feature type="chain" id="PRO_5035385193" evidence="1">
    <location>
        <begin position="18"/>
        <end position="605"/>
    </location>
</feature>
<comment type="caution">
    <text evidence="3">The sequence shown here is derived from an EMBL/GenBank/DDBJ whole genome shotgun (WGS) entry which is preliminary data.</text>
</comment>
<name>A0A7I8XN36_BURXY</name>
<dbReference type="OrthoDB" id="6475849at2759"/>
<dbReference type="PANTHER" id="PTHR11733:SF237">
    <property type="entry name" value="NEPRILYSIN-LIKE 4"/>
    <property type="match status" value="1"/>
</dbReference>
<protein>
    <submittedName>
        <fullName evidence="3">(pine wood nematode) hypothetical protein</fullName>
    </submittedName>
</protein>
<dbReference type="Pfam" id="PF01431">
    <property type="entry name" value="Peptidase_M13"/>
    <property type="match status" value="1"/>
</dbReference>